<keyword evidence="3" id="KW-1003">Cell membrane</keyword>
<gene>
    <name evidence="8" type="ORF">HMPREF3208_00348</name>
</gene>
<dbReference type="PATRIC" id="fig|2702.100.peg.331"/>
<evidence type="ECO:0000256" key="3">
    <source>
        <dbReference type="ARBA" id="ARBA00022475"/>
    </source>
</evidence>
<comment type="similarity">
    <text evidence="2">Belongs to the UPF0126 family.</text>
</comment>
<name>A0A133P1B1_GARVA</name>
<sequence length="247" mass="26937">MLNKKLKGYFVEGALGDNIFFLIVEYVAMGCCGMVGGLWAIRKKYDVFAIITTSWITALGGGIVRDVLLGALPPVGIADRGFVITGLLSGVIVAVAHPEIDKWRWFMLTLDAFALGLFAVNGTAKGLDFHMSGMASVFLGMATALGGGLIRDMILNQVPVIVRDKHWYAFPAAVGCVLTVFVVKAKHAGCFGVTVEILLDVLIVALVVAMRLLSVKFDLTLFGALNRTEPIKVHRPRIRRINNRRHR</sequence>
<dbReference type="EMBL" id="LRQB01000015">
    <property type="protein sequence ID" value="KXA22313.1"/>
    <property type="molecule type" value="Genomic_DNA"/>
</dbReference>
<evidence type="ECO:0000256" key="4">
    <source>
        <dbReference type="ARBA" id="ARBA00022692"/>
    </source>
</evidence>
<dbReference type="InterPro" id="IPR005115">
    <property type="entry name" value="Gly_transporter"/>
</dbReference>
<keyword evidence="5" id="KW-1133">Transmembrane helix</keyword>
<comment type="subcellular location">
    <subcellularLocation>
        <location evidence="1">Cell membrane</location>
        <topology evidence="1">Multi-pass membrane protein</topology>
    </subcellularLocation>
</comment>
<evidence type="ECO:0000256" key="6">
    <source>
        <dbReference type="ARBA" id="ARBA00023136"/>
    </source>
</evidence>
<feature type="domain" description="Glycine transporter" evidence="7">
    <location>
        <begin position="23"/>
        <end position="97"/>
    </location>
</feature>
<dbReference type="Proteomes" id="UP000070687">
    <property type="component" value="Unassembled WGS sequence"/>
</dbReference>
<organism evidence="8 9">
    <name type="scientific">Gardnerella vaginalis</name>
    <dbReference type="NCBI Taxonomy" id="2702"/>
    <lineage>
        <taxon>Bacteria</taxon>
        <taxon>Bacillati</taxon>
        <taxon>Actinomycetota</taxon>
        <taxon>Actinomycetes</taxon>
        <taxon>Bifidobacteriales</taxon>
        <taxon>Bifidobacteriaceae</taxon>
        <taxon>Gardnerella</taxon>
    </lineage>
</organism>
<reference evidence="8 9" key="1">
    <citation type="submission" date="2016-01" db="EMBL/GenBank/DDBJ databases">
        <authorList>
            <person name="Oliw E.H."/>
        </authorList>
    </citation>
    <scope>NUCLEOTIDE SEQUENCE [LARGE SCALE GENOMIC DNA]</scope>
    <source>
        <strain evidence="8 9">PSS_7772B</strain>
    </source>
</reference>
<evidence type="ECO:0000256" key="2">
    <source>
        <dbReference type="ARBA" id="ARBA00008193"/>
    </source>
</evidence>
<dbReference type="Pfam" id="PF03458">
    <property type="entry name" value="Gly_transporter"/>
    <property type="match status" value="2"/>
</dbReference>
<accession>A0A133P1B1</accession>
<comment type="caution">
    <text evidence="8">The sequence shown here is derived from an EMBL/GenBank/DDBJ whole genome shotgun (WGS) entry which is preliminary data.</text>
</comment>
<dbReference type="GO" id="GO:0005886">
    <property type="term" value="C:plasma membrane"/>
    <property type="evidence" value="ECO:0007669"/>
    <property type="project" value="UniProtKB-SubCell"/>
</dbReference>
<dbReference type="PANTHER" id="PTHR30506">
    <property type="entry name" value="INNER MEMBRANE PROTEIN"/>
    <property type="match status" value="1"/>
</dbReference>
<proteinExistence type="inferred from homology"/>
<dbReference type="PANTHER" id="PTHR30506:SF3">
    <property type="entry name" value="UPF0126 INNER MEMBRANE PROTEIN YADS-RELATED"/>
    <property type="match status" value="1"/>
</dbReference>
<keyword evidence="4" id="KW-0812">Transmembrane</keyword>
<evidence type="ECO:0000256" key="1">
    <source>
        <dbReference type="ARBA" id="ARBA00004651"/>
    </source>
</evidence>
<dbReference type="eggNOG" id="COG2860">
    <property type="taxonomic scope" value="Bacteria"/>
</dbReference>
<evidence type="ECO:0000313" key="8">
    <source>
        <dbReference type="EMBL" id="KXA22313.1"/>
    </source>
</evidence>
<evidence type="ECO:0000256" key="5">
    <source>
        <dbReference type="ARBA" id="ARBA00022989"/>
    </source>
</evidence>
<evidence type="ECO:0000259" key="7">
    <source>
        <dbReference type="Pfam" id="PF03458"/>
    </source>
</evidence>
<protein>
    <recommendedName>
        <fullName evidence="7">Glycine transporter domain-containing protein</fullName>
    </recommendedName>
</protein>
<keyword evidence="6" id="KW-0472">Membrane</keyword>
<dbReference type="AlphaFoldDB" id="A0A133P1B1"/>
<evidence type="ECO:0000313" key="9">
    <source>
        <dbReference type="Proteomes" id="UP000070687"/>
    </source>
</evidence>
<feature type="domain" description="Glycine transporter" evidence="7">
    <location>
        <begin position="109"/>
        <end position="182"/>
    </location>
</feature>